<evidence type="ECO:0000313" key="2">
    <source>
        <dbReference type="Proteomes" id="UP001501423"/>
    </source>
</evidence>
<keyword evidence="2" id="KW-1185">Reference proteome</keyword>
<name>A0ABN3WK09_9ACTN</name>
<accession>A0ABN3WK09</accession>
<dbReference type="Proteomes" id="UP001501423">
    <property type="component" value="Unassembled WGS sequence"/>
</dbReference>
<dbReference type="EMBL" id="BAAAVA010000012">
    <property type="protein sequence ID" value="GAA2917564.1"/>
    <property type="molecule type" value="Genomic_DNA"/>
</dbReference>
<evidence type="ECO:0000313" key="1">
    <source>
        <dbReference type="EMBL" id="GAA2917564.1"/>
    </source>
</evidence>
<comment type="caution">
    <text evidence="1">The sequence shown here is derived from an EMBL/GenBank/DDBJ whole genome shotgun (WGS) entry which is preliminary data.</text>
</comment>
<proteinExistence type="predicted"/>
<sequence length="92" mass="9207">MREGRASACAPPGMWAPPWCTPVLLLDAGAGECAGHGFGDCGGGAGLRLLSGGDLGGQFGGLRVISRATWRALIAVTPIDGVCTWVPSGRAA</sequence>
<protein>
    <submittedName>
        <fullName evidence="1">Uncharacterized protein</fullName>
    </submittedName>
</protein>
<reference evidence="1 2" key="1">
    <citation type="journal article" date="2019" name="Int. J. Syst. Evol. Microbiol.">
        <title>The Global Catalogue of Microorganisms (GCM) 10K type strain sequencing project: providing services to taxonomists for standard genome sequencing and annotation.</title>
        <authorList>
            <consortium name="The Broad Institute Genomics Platform"/>
            <consortium name="The Broad Institute Genome Sequencing Center for Infectious Disease"/>
            <person name="Wu L."/>
            <person name="Ma J."/>
        </authorList>
    </citation>
    <scope>NUCLEOTIDE SEQUENCE [LARGE SCALE GENOMIC DNA]</scope>
    <source>
        <strain evidence="1 2">JCM 9650</strain>
    </source>
</reference>
<organism evidence="1 2">
    <name type="scientific">Streptomyces erythrogriseus</name>
    <dbReference type="NCBI Taxonomy" id="284027"/>
    <lineage>
        <taxon>Bacteria</taxon>
        <taxon>Bacillati</taxon>
        <taxon>Actinomycetota</taxon>
        <taxon>Actinomycetes</taxon>
        <taxon>Kitasatosporales</taxon>
        <taxon>Streptomycetaceae</taxon>
        <taxon>Streptomyces</taxon>
        <taxon>Streptomyces griseoincarnatus group</taxon>
    </lineage>
</organism>
<gene>
    <name evidence="1" type="ORF">GCM10010478_16760</name>
</gene>